<organism evidence="2">
    <name type="scientific">marine metagenome</name>
    <dbReference type="NCBI Taxonomy" id="408172"/>
    <lineage>
        <taxon>unclassified sequences</taxon>
        <taxon>metagenomes</taxon>
        <taxon>ecological metagenomes</taxon>
    </lineage>
</organism>
<keyword evidence="1" id="KW-0812">Transmembrane</keyword>
<accession>A0A382XVU2</accession>
<gene>
    <name evidence="2" type="ORF">METZ01_LOCUS427793</name>
</gene>
<protein>
    <submittedName>
        <fullName evidence="2">Uncharacterized protein</fullName>
    </submittedName>
</protein>
<proteinExistence type="predicted"/>
<keyword evidence="1" id="KW-1133">Transmembrane helix</keyword>
<feature type="transmembrane region" description="Helical" evidence="1">
    <location>
        <begin position="21"/>
        <end position="43"/>
    </location>
</feature>
<name>A0A382XVU2_9ZZZZ</name>
<keyword evidence="1" id="KW-0472">Membrane</keyword>
<evidence type="ECO:0000256" key="1">
    <source>
        <dbReference type="SAM" id="Phobius"/>
    </source>
</evidence>
<feature type="transmembrane region" description="Helical" evidence="1">
    <location>
        <begin position="86"/>
        <end position="104"/>
    </location>
</feature>
<evidence type="ECO:0000313" key="2">
    <source>
        <dbReference type="EMBL" id="SVD74939.1"/>
    </source>
</evidence>
<dbReference type="EMBL" id="UINC01170743">
    <property type="protein sequence ID" value="SVD74939.1"/>
    <property type="molecule type" value="Genomic_DNA"/>
</dbReference>
<dbReference type="AlphaFoldDB" id="A0A382XVU2"/>
<reference evidence="2" key="1">
    <citation type="submission" date="2018-05" db="EMBL/GenBank/DDBJ databases">
        <authorList>
            <person name="Lanie J.A."/>
            <person name="Ng W.-L."/>
            <person name="Kazmierczak K.M."/>
            <person name="Andrzejewski T.M."/>
            <person name="Davidsen T.M."/>
            <person name="Wayne K.J."/>
            <person name="Tettelin H."/>
            <person name="Glass J.I."/>
            <person name="Rusch D."/>
            <person name="Podicherti R."/>
            <person name="Tsui H.-C.T."/>
            <person name="Winkler M.E."/>
        </authorList>
    </citation>
    <scope>NUCLEOTIDE SEQUENCE</scope>
</reference>
<feature type="transmembrane region" description="Helical" evidence="1">
    <location>
        <begin position="55"/>
        <end position="74"/>
    </location>
</feature>
<sequence length="106" mass="11703">MPTQPSALRQFLRVEPDEARPLLLLWIHSLFVGIAIVLLYVAANTLFLAHLPAQALPYAYVVSALLGVLAGVLYRQARRRLNVSHVFTGLLLSILSCLLLLRLAST</sequence>